<protein>
    <submittedName>
        <fullName evidence="1">Uncharacterized protein</fullName>
    </submittedName>
</protein>
<comment type="caution">
    <text evidence="1">The sequence shown here is derived from an EMBL/GenBank/DDBJ whole genome shotgun (WGS) entry which is preliminary data.</text>
</comment>
<evidence type="ECO:0000313" key="2">
    <source>
        <dbReference type="Proteomes" id="UP000729402"/>
    </source>
</evidence>
<dbReference type="AlphaFoldDB" id="A0A8J5T0R9"/>
<dbReference type="Proteomes" id="UP000729402">
    <property type="component" value="Unassembled WGS sequence"/>
</dbReference>
<evidence type="ECO:0000313" key="1">
    <source>
        <dbReference type="EMBL" id="KAG8072113.1"/>
    </source>
</evidence>
<name>A0A8J5T0R9_ZIZPA</name>
<gene>
    <name evidence="1" type="ORF">GUJ93_ZPchr0006g40812</name>
</gene>
<accession>A0A8J5T0R9</accession>
<proteinExistence type="predicted"/>
<dbReference type="EMBL" id="JAAALK010000283">
    <property type="protein sequence ID" value="KAG8072113.1"/>
    <property type="molecule type" value="Genomic_DNA"/>
</dbReference>
<sequence>MPGAAARRCGAAHGYWAAAVVERAEAGLQLQFDDDACAPRVVVVVTEGEEDLIGSAIPSLAVPRPPARAFQARLLARPLIRPPRRPLPPISPFPCLPSSRHQLPSAGRHVQALLRFYLSPLDRYRSIAPVSSCRAVEEKLACAGGGSRKRSKL</sequence>
<reference evidence="1" key="1">
    <citation type="journal article" date="2021" name="bioRxiv">
        <title>Whole Genome Assembly and Annotation of Northern Wild Rice, Zizania palustris L., Supports a Whole Genome Duplication in the Zizania Genus.</title>
        <authorList>
            <person name="Haas M."/>
            <person name="Kono T."/>
            <person name="Macchietto M."/>
            <person name="Millas R."/>
            <person name="McGilp L."/>
            <person name="Shao M."/>
            <person name="Duquette J."/>
            <person name="Hirsch C.N."/>
            <person name="Kimball J."/>
        </authorList>
    </citation>
    <scope>NUCLEOTIDE SEQUENCE</scope>
    <source>
        <tissue evidence="1">Fresh leaf tissue</tissue>
    </source>
</reference>
<organism evidence="1 2">
    <name type="scientific">Zizania palustris</name>
    <name type="common">Northern wild rice</name>
    <dbReference type="NCBI Taxonomy" id="103762"/>
    <lineage>
        <taxon>Eukaryota</taxon>
        <taxon>Viridiplantae</taxon>
        <taxon>Streptophyta</taxon>
        <taxon>Embryophyta</taxon>
        <taxon>Tracheophyta</taxon>
        <taxon>Spermatophyta</taxon>
        <taxon>Magnoliopsida</taxon>
        <taxon>Liliopsida</taxon>
        <taxon>Poales</taxon>
        <taxon>Poaceae</taxon>
        <taxon>BOP clade</taxon>
        <taxon>Oryzoideae</taxon>
        <taxon>Oryzeae</taxon>
        <taxon>Zizaniinae</taxon>
        <taxon>Zizania</taxon>
    </lineage>
</organism>
<reference evidence="1" key="2">
    <citation type="submission" date="2021-02" db="EMBL/GenBank/DDBJ databases">
        <authorList>
            <person name="Kimball J.A."/>
            <person name="Haas M.W."/>
            <person name="Macchietto M."/>
            <person name="Kono T."/>
            <person name="Duquette J."/>
            <person name="Shao M."/>
        </authorList>
    </citation>
    <scope>NUCLEOTIDE SEQUENCE</scope>
    <source>
        <tissue evidence="1">Fresh leaf tissue</tissue>
    </source>
</reference>
<keyword evidence="2" id="KW-1185">Reference proteome</keyword>